<evidence type="ECO:0000259" key="11">
    <source>
        <dbReference type="SMART" id="SM00756"/>
    </source>
</evidence>
<dbReference type="CDD" id="cd10546">
    <property type="entry name" value="VKOR"/>
    <property type="match status" value="1"/>
</dbReference>
<feature type="transmembrane region" description="Helical" evidence="10">
    <location>
        <begin position="101"/>
        <end position="122"/>
    </location>
</feature>
<feature type="transmembrane region" description="Helical" evidence="10">
    <location>
        <begin position="21"/>
        <end position="38"/>
    </location>
</feature>
<dbReference type="InterPro" id="IPR012932">
    <property type="entry name" value="VKOR"/>
</dbReference>
<dbReference type="PANTHER" id="PTHR34573">
    <property type="entry name" value="VKC DOMAIN-CONTAINING PROTEIN"/>
    <property type="match status" value="1"/>
</dbReference>
<comment type="caution">
    <text evidence="12">The sequence shown here is derived from an EMBL/GenBank/DDBJ whole genome shotgun (WGS) entry which is preliminary data.</text>
</comment>
<dbReference type="Pfam" id="PF07884">
    <property type="entry name" value="VKOR"/>
    <property type="match status" value="1"/>
</dbReference>
<dbReference type="AlphaFoldDB" id="A0A9X2FDV5"/>
<evidence type="ECO:0000256" key="10">
    <source>
        <dbReference type="SAM" id="Phobius"/>
    </source>
</evidence>
<evidence type="ECO:0000256" key="4">
    <source>
        <dbReference type="ARBA" id="ARBA00022719"/>
    </source>
</evidence>
<dbReference type="GO" id="GO:0016491">
    <property type="term" value="F:oxidoreductase activity"/>
    <property type="evidence" value="ECO:0007669"/>
    <property type="project" value="UniProtKB-KW"/>
</dbReference>
<evidence type="ECO:0000313" key="12">
    <source>
        <dbReference type="EMBL" id="MCO6044046.1"/>
    </source>
</evidence>
<proteinExistence type="inferred from homology"/>
<evidence type="ECO:0000256" key="3">
    <source>
        <dbReference type="ARBA" id="ARBA00022692"/>
    </source>
</evidence>
<evidence type="ECO:0000256" key="8">
    <source>
        <dbReference type="ARBA" id="ARBA00023157"/>
    </source>
</evidence>
<name>A0A9X2FDV5_9BACT</name>
<accession>A0A9X2FDV5</accession>
<reference evidence="12" key="1">
    <citation type="submission" date="2022-06" db="EMBL/GenBank/DDBJ databases">
        <title>Aeoliella straminimaris, a novel planctomycete from sediments.</title>
        <authorList>
            <person name="Vitorino I.R."/>
            <person name="Lage O.M."/>
        </authorList>
    </citation>
    <scope>NUCLEOTIDE SEQUENCE</scope>
    <source>
        <strain evidence="12">ICT_H6.2</strain>
    </source>
</reference>
<evidence type="ECO:0000256" key="6">
    <source>
        <dbReference type="ARBA" id="ARBA00023002"/>
    </source>
</evidence>
<evidence type="ECO:0000313" key="13">
    <source>
        <dbReference type="Proteomes" id="UP001155241"/>
    </source>
</evidence>
<dbReference type="GO" id="GO:0048038">
    <property type="term" value="F:quinone binding"/>
    <property type="evidence" value="ECO:0007669"/>
    <property type="project" value="UniProtKB-KW"/>
</dbReference>
<keyword evidence="3 10" id="KW-0812">Transmembrane</keyword>
<sequence length="402" mass="43037">MIAAEQDKRCSDSSWPLWRSAISSFCAVALILSVYLSWRHLTGVEAIGCGAGSTCEQVLSSRWSTVGGLVPVSGLAMGLYSVMLVASFYAGPATPEQERRLAWSVMLTLVGAIAGSALWFVTLQAWVIGTYCPFCMATHVVGLLVAVLVIGQARRQLQGAPAGTNLPPRWLGKPVVFPLLGLALAGGLAATQAFQTLPGVVVAGETADGDANTEELLPPLIGRPDAPVIVTLLFDYQCRHCQQMHFILNEAVQRLEGELAIALRPAPLSTQCNSFVPRDVEQFEGSCELAKISLAVWLADEQAHAEFHQWMFTFDTGARWQPRSLSTAHEKAIALVGEAAMESALGDPWIQRCLDSSVQRYGAAGGGPIPKLVYGSRWVTASPTDADALLAVLREQLSAPLP</sequence>
<dbReference type="Gene3D" id="1.20.1440.130">
    <property type="entry name" value="VKOR domain"/>
    <property type="match status" value="1"/>
</dbReference>
<evidence type="ECO:0000256" key="9">
    <source>
        <dbReference type="ARBA" id="ARBA00023284"/>
    </source>
</evidence>
<keyword evidence="5 10" id="KW-1133">Transmembrane helix</keyword>
<organism evidence="12 13">
    <name type="scientific">Aeoliella straminimaris</name>
    <dbReference type="NCBI Taxonomy" id="2954799"/>
    <lineage>
        <taxon>Bacteria</taxon>
        <taxon>Pseudomonadati</taxon>
        <taxon>Planctomycetota</taxon>
        <taxon>Planctomycetia</taxon>
        <taxon>Pirellulales</taxon>
        <taxon>Lacipirellulaceae</taxon>
        <taxon>Aeoliella</taxon>
    </lineage>
</organism>
<dbReference type="PANTHER" id="PTHR34573:SF1">
    <property type="entry name" value="VITAMIN K EPOXIDE REDUCTASE DOMAIN-CONTAINING PROTEIN"/>
    <property type="match status" value="1"/>
</dbReference>
<feature type="transmembrane region" description="Helical" evidence="10">
    <location>
        <begin position="128"/>
        <end position="150"/>
    </location>
</feature>
<keyword evidence="4" id="KW-0874">Quinone</keyword>
<evidence type="ECO:0000256" key="2">
    <source>
        <dbReference type="ARBA" id="ARBA00006214"/>
    </source>
</evidence>
<evidence type="ECO:0000256" key="1">
    <source>
        <dbReference type="ARBA" id="ARBA00004141"/>
    </source>
</evidence>
<protein>
    <recommendedName>
        <fullName evidence="11">Vitamin K epoxide reductase domain-containing protein</fullName>
    </recommendedName>
</protein>
<gene>
    <name evidence="12" type="ORF">NG895_09005</name>
</gene>
<dbReference type="Gene3D" id="3.40.30.10">
    <property type="entry name" value="Glutaredoxin"/>
    <property type="match status" value="1"/>
</dbReference>
<dbReference type="InterPro" id="IPR038354">
    <property type="entry name" value="VKOR_sf"/>
</dbReference>
<dbReference type="GO" id="GO:0016020">
    <property type="term" value="C:membrane"/>
    <property type="evidence" value="ECO:0007669"/>
    <property type="project" value="UniProtKB-SubCell"/>
</dbReference>
<dbReference type="SUPFAM" id="SSF52833">
    <property type="entry name" value="Thioredoxin-like"/>
    <property type="match status" value="1"/>
</dbReference>
<keyword evidence="7 10" id="KW-0472">Membrane</keyword>
<dbReference type="EMBL" id="JAMXLR010000029">
    <property type="protein sequence ID" value="MCO6044046.1"/>
    <property type="molecule type" value="Genomic_DNA"/>
</dbReference>
<feature type="domain" description="Vitamin K epoxide reductase" evidence="11">
    <location>
        <begin position="13"/>
        <end position="153"/>
    </location>
</feature>
<dbReference type="RefSeq" id="WP_252852152.1">
    <property type="nucleotide sequence ID" value="NZ_JAMXLR010000029.1"/>
</dbReference>
<dbReference type="Proteomes" id="UP001155241">
    <property type="component" value="Unassembled WGS sequence"/>
</dbReference>
<dbReference type="SMART" id="SM00756">
    <property type="entry name" value="VKc"/>
    <property type="match status" value="1"/>
</dbReference>
<keyword evidence="9" id="KW-0676">Redox-active center</keyword>
<keyword evidence="6" id="KW-0560">Oxidoreductase</keyword>
<evidence type="ECO:0000256" key="7">
    <source>
        <dbReference type="ARBA" id="ARBA00023136"/>
    </source>
</evidence>
<keyword evidence="8" id="KW-1015">Disulfide bond</keyword>
<feature type="transmembrane region" description="Helical" evidence="10">
    <location>
        <begin position="69"/>
        <end position="89"/>
    </location>
</feature>
<keyword evidence="13" id="KW-1185">Reference proteome</keyword>
<comment type="similarity">
    <text evidence="2">Belongs to the VKOR family.</text>
</comment>
<feature type="transmembrane region" description="Helical" evidence="10">
    <location>
        <begin position="170"/>
        <end position="190"/>
    </location>
</feature>
<evidence type="ECO:0000256" key="5">
    <source>
        <dbReference type="ARBA" id="ARBA00022989"/>
    </source>
</evidence>
<comment type="subcellular location">
    <subcellularLocation>
        <location evidence="1">Membrane</location>
        <topology evidence="1">Multi-pass membrane protein</topology>
    </subcellularLocation>
</comment>
<dbReference type="InterPro" id="IPR036249">
    <property type="entry name" value="Thioredoxin-like_sf"/>
</dbReference>